<proteinExistence type="predicted"/>
<comment type="caution">
    <text evidence="2">The sequence shown here is derived from an EMBL/GenBank/DDBJ whole genome shotgun (WGS) entry which is preliminary data.</text>
</comment>
<gene>
    <name evidence="2" type="ORF">P2L57_07735</name>
</gene>
<sequence>MNYAVPANVLAPPQVYTPRLANVVARNIGDIELVRGGKFRQKGSAEIASALAVEHTIFGRESLTYDQQQLYKKPNQGEQPWCLTTSSRSPAVRRNPAKTPDKVCPAESPVLRPPMQHDDGLKEYPGPGK</sequence>
<dbReference type="EMBL" id="JARHTQ010000004">
    <property type="protein sequence ID" value="MDF2255614.1"/>
    <property type="molecule type" value="Genomic_DNA"/>
</dbReference>
<evidence type="ECO:0000256" key="1">
    <source>
        <dbReference type="SAM" id="MobiDB-lite"/>
    </source>
</evidence>
<organism evidence="2 3">
    <name type="scientific">Streptantibioticus ferralitis</name>
    <dbReference type="NCBI Taxonomy" id="236510"/>
    <lineage>
        <taxon>Bacteria</taxon>
        <taxon>Bacillati</taxon>
        <taxon>Actinomycetota</taxon>
        <taxon>Actinomycetes</taxon>
        <taxon>Kitasatosporales</taxon>
        <taxon>Streptomycetaceae</taxon>
        <taxon>Streptantibioticus</taxon>
    </lineage>
</organism>
<evidence type="ECO:0000313" key="2">
    <source>
        <dbReference type="EMBL" id="MDF2255614.1"/>
    </source>
</evidence>
<dbReference type="Proteomes" id="UP001220022">
    <property type="component" value="Unassembled WGS sequence"/>
</dbReference>
<evidence type="ECO:0000313" key="3">
    <source>
        <dbReference type="Proteomes" id="UP001220022"/>
    </source>
</evidence>
<accession>A0ABT5YVN6</accession>
<name>A0ABT5YVN6_9ACTN</name>
<reference evidence="2 3" key="1">
    <citation type="submission" date="2023-03" db="EMBL/GenBank/DDBJ databases">
        <title>Draft genome sequence of type strain Streptomyces ferralitis JCM 14344.</title>
        <authorList>
            <person name="Klaysubun C."/>
            <person name="Duangmal K."/>
        </authorList>
    </citation>
    <scope>NUCLEOTIDE SEQUENCE [LARGE SCALE GENOMIC DNA]</scope>
    <source>
        <strain evidence="2 3">JCM 14344</strain>
    </source>
</reference>
<feature type="region of interest" description="Disordered" evidence="1">
    <location>
        <begin position="76"/>
        <end position="129"/>
    </location>
</feature>
<feature type="compositionally biased region" description="Polar residues" evidence="1">
    <location>
        <begin position="76"/>
        <end position="89"/>
    </location>
</feature>
<protein>
    <submittedName>
        <fullName evidence="2">Uncharacterized protein</fullName>
    </submittedName>
</protein>
<dbReference type="RefSeq" id="WP_275810402.1">
    <property type="nucleotide sequence ID" value="NZ_BAAANM010000017.1"/>
</dbReference>
<keyword evidence="3" id="KW-1185">Reference proteome</keyword>